<evidence type="ECO:0000256" key="7">
    <source>
        <dbReference type="SAM" id="Phobius"/>
    </source>
</evidence>
<reference evidence="8 9" key="1">
    <citation type="submission" date="2017-10" db="EMBL/GenBank/DDBJ databases">
        <title>Nyctiphanis sp. nov., isolated from the stomach of the euphausiid Nyctiphanes simplex (Hansen, 1911) in the Gulf of California.</title>
        <authorList>
            <person name="Gomez-Gil B."/>
            <person name="Aguilar-Mendez M."/>
            <person name="Lopez-Cortes A."/>
            <person name="Gomez-Gutierrez J."/>
            <person name="Roque A."/>
            <person name="Lang E."/>
            <person name="Gonzalez-Castillo A."/>
        </authorList>
    </citation>
    <scope>NUCLEOTIDE SEQUENCE [LARGE SCALE GENOMIC DNA]</scope>
    <source>
        <strain evidence="8 9">CAIM 600</strain>
    </source>
</reference>
<keyword evidence="9" id="KW-1185">Reference proteome</keyword>
<evidence type="ECO:0000256" key="5">
    <source>
        <dbReference type="ARBA" id="ARBA00022989"/>
    </source>
</evidence>
<evidence type="ECO:0008006" key="10">
    <source>
        <dbReference type="Google" id="ProtNLM"/>
    </source>
</evidence>
<dbReference type="NCBIfam" id="NF037981">
    <property type="entry name" value="NCS2_1"/>
    <property type="match status" value="1"/>
</dbReference>
<evidence type="ECO:0000256" key="3">
    <source>
        <dbReference type="ARBA" id="ARBA00022448"/>
    </source>
</evidence>
<feature type="transmembrane region" description="Helical" evidence="7">
    <location>
        <begin position="88"/>
        <end position="105"/>
    </location>
</feature>
<keyword evidence="5 7" id="KW-1133">Transmembrane helix</keyword>
<keyword evidence="4 7" id="KW-0812">Transmembrane</keyword>
<dbReference type="Pfam" id="PF00860">
    <property type="entry name" value="Xan_ur_permease"/>
    <property type="match status" value="1"/>
</dbReference>
<dbReference type="PANTHER" id="PTHR42810:SF2">
    <property type="entry name" value="PURINE PERMEASE C1399.01C-RELATED"/>
    <property type="match status" value="1"/>
</dbReference>
<dbReference type="GO" id="GO:0042907">
    <property type="term" value="F:xanthine transmembrane transporter activity"/>
    <property type="evidence" value="ECO:0007669"/>
    <property type="project" value="TreeGrafter"/>
</dbReference>
<comment type="similarity">
    <text evidence="2">Belongs to the nucleobase:cation symporter-2 (NCS2) (TC 2.A.40) family.</text>
</comment>
<feature type="transmembrane region" description="Helical" evidence="7">
    <location>
        <begin position="20"/>
        <end position="40"/>
    </location>
</feature>
<gene>
    <name evidence="8" type="ORF">CS022_10615</name>
</gene>
<proteinExistence type="inferred from homology"/>
<keyword evidence="6 7" id="KW-0472">Membrane</keyword>
<organism evidence="8 9">
    <name type="scientific">Veronia nyctiphanis</name>
    <dbReference type="NCBI Taxonomy" id="1278244"/>
    <lineage>
        <taxon>Bacteria</taxon>
        <taxon>Pseudomonadati</taxon>
        <taxon>Pseudomonadota</taxon>
        <taxon>Gammaproteobacteria</taxon>
        <taxon>Vibrionales</taxon>
        <taxon>Vibrionaceae</taxon>
        <taxon>Veronia</taxon>
    </lineage>
</organism>
<dbReference type="EMBL" id="PEIB01000011">
    <property type="protein sequence ID" value="RXJ73197.1"/>
    <property type="molecule type" value="Genomic_DNA"/>
</dbReference>
<sequence>MRFYPYLIPLAKNYGMDAVIGASIFGGVVQIILGCYIGHLKKWLPPLVTGIVVAAIRLTQIKVAFWYAGGGNGLRVNNPEAWATPDQVAIAMLVLVVTLVVRELSSGILRQASVLVGMAVGYLVAAMIGMVNGQIIMDANWVSVPQPFFYGLELPAIAIVGMVVMALVTTVETVGDTNGITSGGVGRDATPKELKGSILGDAVGTIIGSCLNALPNTSYTQNVGLVALTGVISRWVVVVGSIFLILGGLIPKLAAIVAAMPACVLGGAAIFMFGMVATAGLKLMTQEGFSSRELAIAALSLSFAIGLNSVPEFLSKVFNKDNGIDCSIAYIRNHSCSNSSYCTEHLH</sequence>
<comment type="caution">
    <text evidence="8">The sequence shown here is derived from an EMBL/GenBank/DDBJ whole genome shotgun (WGS) entry which is preliminary data.</text>
</comment>
<accession>A0A4Q0YQ30</accession>
<dbReference type="RefSeq" id="WP_129122244.1">
    <property type="nucleotide sequence ID" value="NZ_PEIB01000011.1"/>
</dbReference>
<protein>
    <recommendedName>
        <fullName evidence="10">Purine permease</fullName>
    </recommendedName>
</protein>
<dbReference type="PROSITE" id="PS51257">
    <property type="entry name" value="PROKAR_LIPOPROTEIN"/>
    <property type="match status" value="1"/>
</dbReference>
<feature type="transmembrane region" description="Helical" evidence="7">
    <location>
        <begin position="47"/>
        <end position="68"/>
    </location>
</feature>
<evidence type="ECO:0000313" key="9">
    <source>
        <dbReference type="Proteomes" id="UP000290287"/>
    </source>
</evidence>
<evidence type="ECO:0000256" key="2">
    <source>
        <dbReference type="ARBA" id="ARBA00008821"/>
    </source>
</evidence>
<feature type="transmembrane region" description="Helical" evidence="7">
    <location>
        <begin position="148"/>
        <end position="168"/>
    </location>
</feature>
<dbReference type="PANTHER" id="PTHR42810">
    <property type="entry name" value="PURINE PERMEASE C1399.01C-RELATED"/>
    <property type="match status" value="1"/>
</dbReference>
<feature type="transmembrane region" description="Helical" evidence="7">
    <location>
        <begin position="112"/>
        <end position="136"/>
    </location>
</feature>
<dbReference type="Proteomes" id="UP000290287">
    <property type="component" value="Unassembled WGS sequence"/>
</dbReference>
<dbReference type="OrthoDB" id="9805749at2"/>
<comment type="subcellular location">
    <subcellularLocation>
        <location evidence="1">Membrane</location>
        <topology evidence="1">Multi-pass membrane protein</topology>
    </subcellularLocation>
</comment>
<evidence type="ECO:0000256" key="6">
    <source>
        <dbReference type="ARBA" id="ARBA00023136"/>
    </source>
</evidence>
<dbReference type="AlphaFoldDB" id="A0A4Q0YQ30"/>
<dbReference type="InterPro" id="IPR006043">
    <property type="entry name" value="NCS2"/>
</dbReference>
<keyword evidence="3" id="KW-0813">Transport</keyword>
<dbReference type="GO" id="GO:0005886">
    <property type="term" value="C:plasma membrane"/>
    <property type="evidence" value="ECO:0007669"/>
    <property type="project" value="TreeGrafter"/>
</dbReference>
<feature type="transmembrane region" description="Helical" evidence="7">
    <location>
        <begin position="256"/>
        <end position="281"/>
    </location>
</feature>
<feature type="transmembrane region" description="Helical" evidence="7">
    <location>
        <begin position="225"/>
        <end position="250"/>
    </location>
</feature>
<evidence type="ECO:0000313" key="8">
    <source>
        <dbReference type="EMBL" id="RXJ73197.1"/>
    </source>
</evidence>
<name>A0A4Q0YQ30_9GAMM</name>
<evidence type="ECO:0000256" key="1">
    <source>
        <dbReference type="ARBA" id="ARBA00004141"/>
    </source>
</evidence>
<evidence type="ECO:0000256" key="4">
    <source>
        <dbReference type="ARBA" id="ARBA00022692"/>
    </source>
</evidence>